<dbReference type="EMBL" id="SNZG01000009">
    <property type="protein sequence ID" value="TDR40170.1"/>
    <property type="molecule type" value="Genomic_DNA"/>
</dbReference>
<evidence type="ECO:0000256" key="6">
    <source>
        <dbReference type="ARBA" id="ARBA00022917"/>
    </source>
</evidence>
<reference evidence="12 14" key="2">
    <citation type="submission" date="2019-03" db="EMBL/GenBank/DDBJ databases">
        <title>Genomic Encyclopedia of Type Strains, Phase IV (KMG-IV): sequencing the most valuable type-strain genomes for metagenomic binning, comparative biology and taxonomic classification.</title>
        <authorList>
            <person name="Goeker M."/>
        </authorList>
    </citation>
    <scope>NUCLEOTIDE SEQUENCE [LARGE SCALE GENOMIC DNA]</scope>
    <source>
        <strain evidence="12 14">DSM 20580</strain>
    </source>
</reference>
<dbReference type="Gene3D" id="3.40.50.170">
    <property type="entry name" value="Formyl transferase, N-terminal domain"/>
    <property type="match status" value="1"/>
</dbReference>
<feature type="binding site" evidence="8">
    <location>
        <begin position="110"/>
        <end position="113"/>
    </location>
    <ligand>
        <name>(6S)-5,6,7,8-tetrahydrofolate</name>
        <dbReference type="ChEBI" id="CHEBI:57453"/>
    </ligand>
</feature>
<evidence type="ECO:0000313" key="13">
    <source>
        <dbReference type="Proteomes" id="UP000254330"/>
    </source>
</evidence>
<dbReference type="EC" id="2.1.2.9" evidence="3 8"/>
<dbReference type="PANTHER" id="PTHR11138">
    <property type="entry name" value="METHIONYL-TRNA FORMYLTRANSFERASE"/>
    <property type="match status" value="1"/>
</dbReference>
<dbReference type="InterPro" id="IPR011034">
    <property type="entry name" value="Formyl_transferase-like_C_sf"/>
</dbReference>
<organism evidence="11 13">
    <name type="scientific">Kurthia zopfii</name>
    <dbReference type="NCBI Taxonomy" id="1650"/>
    <lineage>
        <taxon>Bacteria</taxon>
        <taxon>Bacillati</taxon>
        <taxon>Bacillota</taxon>
        <taxon>Bacilli</taxon>
        <taxon>Bacillales</taxon>
        <taxon>Caryophanaceae</taxon>
        <taxon>Kurthia</taxon>
    </lineage>
</organism>
<dbReference type="CDD" id="cd08646">
    <property type="entry name" value="FMT_core_Met-tRNA-FMT_N"/>
    <property type="match status" value="1"/>
</dbReference>
<evidence type="ECO:0000256" key="4">
    <source>
        <dbReference type="ARBA" id="ARBA00016014"/>
    </source>
</evidence>
<comment type="function">
    <text evidence="1 8">Attaches a formyl group to the free amino group of methionyl-tRNA(fMet). The formyl group appears to play a dual role in the initiator identity of N-formylmethionyl-tRNA by promoting its recognition by IF2 and preventing the misappropriation of this tRNA by the elongation apparatus.</text>
</comment>
<reference evidence="11 13" key="1">
    <citation type="submission" date="2018-06" db="EMBL/GenBank/DDBJ databases">
        <authorList>
            <consortium name="Pathogen Informatics"/>
            <person name="Doyle S."/>
        </authorList>
    </citation>
    <scope>NUCLEOTIDE SEQUENCE [LARGE SCALE GENOMIC DNA]</scope>
    <source>
        <strain evidence="11 13">NCTC10597</strain>
    </source>
</reference>
<evidence type="ECO:0000259" key="10">
    <source>
        <dbReference type="Pfam" id="PF02911"/>
    </source>
</evidence>
<evidence type="ECO:0000256" key="5">
    <source>
        <dbReference type="ARBA" id="ARBA00022679"/>
    </source>
</evidence>
<dbReference type="EMBL" id="UGNP01000001">
    <property type="protein sequence ID" value="STX09030.1"/>
    <property type="molecule type" value="Genomic_DNA"/>
</dbReference>
<dbReference type="AlphaFoldDB" id="A0A2U3AEA4"/>
<dbReference type="InterPro" id="IPR001555">
    <property type="entry name" value="GART_AS"/>
</dbReference>
<dbReference type="SUPFAM" id="SSF53328">
    <property type="entry name" value="Formyltransferase"/>
    <property type="match status" value="1"/>
</dbReference>
<keyword evidence="6 8" id="KW-0648">Protein biosynthesis</keyword>
<dbReference type="InterPro" id="IPR002376">
    <property type="entry name" value="Formyl_transf_N"/>
</dbReference>
<dbReference type="PANTHER" id="PTHR11138:SF5">
    <property type="entry name" value="METHIONYL-TRNA FORMYLTRANSFERASE, MITOCHONDRIAL"/>
    <property type="match status" value="1"/>
</dbReference>
<comment type="catalytic activity">
    <reaction evidence="7 8">
        <text>L-methionyl-tRNA(fMet) + (6R)-10-formyltetrahydrofolate = N-formyl-L-methionyl-tRNA(fMet) + (6S)-5,6,7,8-tetrahydrofolate + H(+)</text>
        <dbReference type="Rhea" id="RHEA:24380"/>
        <dbReference type="Rhea" id="RHEA-COMP:9952"/>
        <dbReference type="Rhea" id="RHEA-COMP:9953"/>
        <dbReference type="ChEBI" id="CHEBI:15378"/>
        <dbReference type="ChEBI" id="CHEBI:57453"/>
        <dbReference type="ChEBI" id="CHEBI:78530"/>
        <dbReference type="ChEBI" id="CHEBI:78844"/>
        <dbReference type="ChEBI" id="CHEBI:195366"/>
        <dbReference type="EC" id="2.1.2.9"/>
    </reaction>
</comment>
<dbReference type="InterPro" id="IPR037022">
    <property type="entry name" value="Formyl_trans_C_sf"/>
</dbReference>
<proteinExistence type="inferred from homology"/>
<dbReference type="Pfam" id="PF00551">
    <property type="entry name" value="Formyl_trans_N"/>
    <property type="match status" value="1"/>
</dbReference>
<feature type="domain" description="Formyl transferase N-terminal" evidence="9">
    <location>
        <begin position="4"/>
        <end position="170"/>
    </location>
</feature>
<evidence type="ECO:0000256" key="7">
    <source>
        <dbReference type="ARBA" id="ARBA00048558"/>
    </source>
</evidence>
<dbReference type="NCBIfam" id="TIGR00460">
    <property type="entry name" value="fmt"/>
    <property type="match status" value="1"/>
</dbReference>
<dbReference type="PROSITE" id="PS00373">
    <property type="entry name" value="GART"/>
    <property type="match status" value="1"/>
</dbReference>
<evidence type="ECO:0000259" key="9">
    <source>
        <dbReference type="Pfam" id="PF00551"/>
    </source>
</evidence>
<dbReference type="FunFam" id="3.40.50.12230:FF:000001">
    <property type="entry name" value="Methionyl-tRNA formyltransferase"/>
    <property type="match status" value="1"/>
</dbReference>
<comment type="similarity">
    <text evidence="2 8">Belongs to the Fmt family.</text>
</comment>
<dbReference type="InterPro" id="IPR041711">
    <property type="entry name" value="Met-tRNA-FMT_N"/>
</dbReference>
<protein>
    <recommendedName>
        <fullName evidence="4 8">Methionyl-tRNA formyltransferase</fullName>
        <ecNumber evidence="3 8">2.1.2.9</ecNumber>
    </recommendedName>
</protein>
<name>A0A2U3AEA4_9BACL</name>
<evidence type="ECO:0000313" key="14">
    <source>
        <dbReference type="Proteomes" id="UP000294641"/>
    </source>
</evidence>
<dbReference type="GO" id="GO:0005829">
    <property type="term" value="C:cytosol"/>
    <property type="evidence" value="ECO:0007669"/>
    <property type="project" value="TreeGrafter"/>
</dbReference>
<evidence type="ECO:0000256" key="8">
    <source>
        <dbReference type="HAMAP-Rule" id="MF_00182"/>
    </source>
</evidence>
<dbReference type="CDD" id="cd08704">
    <property type="entry name" value="Met_tRNA_FMT_C"/>
    <property type="match status" value="1"/>
</dbReference>
<gene>
    <name evidence="8 11" type="primary">fmt</name>
    <name evidence="12" type="ORF">DFR61_10944</name>
    <name evidence="11" type="ORF">NCTC10597_00700</name>
</gene>
<dbReference type="Gene3D" id="3.10.25.10">
    <property type="entry name" value="Formyl transferase, C-terminal domain"/>
    <property type="match status" value="1"/>
</dbReference>
<dbReference type="RefSeq" id="WP_109349194.1">
    <property type="nucleotide sequence ID" value="NZ_BJUE01000006.1"/>
</dbReference>
<feature type="domain" description="Formyl transferase C-terminal" evidence="10">
    <location>
        <begin position="204"/>
        <end position="302"/>
    </location>
</feature>
<dbReference type="Proteomes" id="UP000254330">
    <property type="component" value="Unassembled WGS sequence"/>
</dbReference>
<keyword evidence="14" id="KW-1185">Reference proteome</keyword>
<dbReference type="HAMAP" id="MF_00182">
    <property type="entry name" value="Formyl_trans"/>
    <property type="match status" value="1"/>
</dbReference>
<dbReference type="SUPFAM" id="SSF50486">
    <property type="entry name" value="FMT C-terminal domain-like"/>
    <property type="match status" value="1"/>
</dbReference>
<dbReference type="InterPro" id="IPR044135">
    <property type="entry name" value="Met-tRNA-FMT_C"/>
</dbReference>
<sequence length="313" mass="34274">MTSIVFMGTPQFSVPVLQMLHDEGYDIKAVVTQPDRPVGRKRVLTPPPVKAAAVELGLPVIQPEKLRGSEELQEIIALNADIVVTAAFGQILPKELLDAPKLGCINVHASLLPKYRGGAPIHQAVLDDESETGVTIMYMAVKLDAGDIISQKSMAIEDHHTTGQLFDELSIIGRDLLKETLPKIIAGTNDRIVQDESKVTFASNISREQERIDWSKNARQIFNQVRGLNSWPVAYTTLNDENVKLWATRVSEEKTTEAPGTVIAKSKKYFTVATGEGQALDILELQPAGKKAMPAVNYLNGVGSKLEIGDHFE</sequence>
<dbReference type="InterPro" id="IPR005794">
    <property type="entry name" value="Fmt"/>
</dbReference>
<evidence type="ECO:0000256" key="2">
    <source>
        <dbReference type="ARBA" id="ARBA00010699"/>
    </source>
</evidence>
<dbReference type="InterPro" id="IPR005793">
    <property type="entry name" value="Formyl_trans_C"/>
</dbReference>
<dbReference type="FunFam" id="3.40.50.170:FF:000004">
    <property type="entry name" value="Methionyl-tRNA formyltransferase"/>
    <property type="match status" value="1"/>
</dbReference>
<accession>A0A2U3AEA4</accession>
<dbReference type="Proteomes" id="UP000294641">
    <property type="component" value="Unassembled WGS sequence"/>
</dbReference>
<dbReference type="InterPro" id="IPR036477">
    <property type="entry name" value="Formyl_transf_N_sf"/>
</dbReference>
<comment type="caution">
    <text evidence="11">The sequence shown here is derived from an EMBL/GenBank/DDBJ whole genome shotgun (WGS) entry which is preliminary data.</text>
</comment>
<keyword evidence="5 8" id="KW-0808">Transferase</keyword>
<dbReference type="Pfam" id="PF02911">
    <property type="entry name" value="Formyl_trans_C"/>
    <property type="match status" value="1"/>
</dbReference>
<evidence type="ECO:0000313" key="12">
    <source>
        <dbReference type="EMBL" id="TDR40170.1"/>
    </source>
</evidence>
<evidence type="ECO:0000256" key="3">
    <source>
        <dbReference type="ARBA" id="ARBA00012261"/>
    </source>
</evidence>
<evidence type="ECO:0000313" key="11">
    <source>
        <dbReference type="EMBL" id="STX09030.1"/>
    </source>
</evidence>
<dbReference type="OrthoDB" id="9802815at2"/>
<dbReference type="GO" id="GO:0004479">
    <property type="term" value="F:methionyl-tRNA formyltransferase activity"/>
    <property type="evidence" value="ECO:0007669"/>
    <property type="project" value="UniProtKB-UniRule"/>
</dbReference>
<evidence type="ECO:0000256" key="1">
    <source>
        <dbReference type="ARBA" id="ARBA00002606"/>
    </source>
</evidence>